<dbReference type="EMBL" id="JABSTV010001252">
    <property type="protein sequence ID" value="KAH7947442.1"/>
    <property type="molecule type" value="Genomic_DNA"/>
</dbReference>
<comment type="caution">
    <text evidence="6">The sequence shown here is derived from an EMBL/GenBank/DDBJ whole genome shotgun (WGS) entry which is preliminary data.</text>
</comment>
<dbReference type="Proteomes" id="UP000821837">
    <property type="component" value="Chromosome 6"/>
</dbReference>
<evidence type="ECO:0000313" key="7">
    <source>
        <dbReference type="Proteomes" id="UP000821837"/>
    </source>
</evidence>
<keyword evidence="3" id="KW-0347">Helicase</keyword>
<reference evidence="6" key="2">
    <citation type="submission" date="2021-09" db="EMBL/GenBank/DDBJ databases">
        <authorList>
            <person name="Jia N."/>
            <person name="Wang J."/>
            <person name="Shi W."/>
            <person name="Du L."/>
            <person name="Sun Y."/>
            <person name="Zhan W."/>
            <person name="Jiang J."/>
            <person name="Wang Q."/>
            <person name="Zhang B."/>
            <person name="Ji P."/>
            <person name="Sakyi L.B."/>
            <person name="Cui X."/>
            <person name="Yuan T."/>
            <person name="Jiang B."/>
            <person name="Yang W."/>
            <person name="Lam T.T.-Y."/>
            <person name="Chang Q."/>
            <person name="Ding S."/>
            <person name="Wang X."/>
            <person name="Zhu J."/>
            <person name="Ruan X."/>
            <person name="Zhao L."/>
            <person name="Wei J."/>
            <person name="Que T."/>
            <person name="Du C."/>
            <person name="Cheng J."/>
            <person name="Dai P."/>
            <person name="Han X."/>
            <person name="Huang E."/>
            <person name="Gao Y."/>
            <person name="Liu J."/>
            <person name="Shao H."/>
            <person name="Ye R."/>
            <person name="Li L."/>
            <person name="Wei W."/>
            <person name="Wang X."/>
            <person name="Wang C."/>
            <person name="Huo Q."/>
            <person name="Li W."/>
            <person name="Guo W."/>
            <person name="Chen H."/>
            <person name="Chen S."/>
            <person name="Zhou L."/>
            <person name="Zhou L."/>
            <person name="Ni X."/>
            <person name="Tian J."/>
            <person name="Zhou Y."/>
            <person name="Sheng Y."/>
            <person name="Liu T."/>
            <person name="Pan Y."/>
            <person name="Xia L."/>
            <person name="Li J."/>
            <person name="Zhao F."/>
            <person name="Cao W."/>
        </authorList>
    </citation>
    <scope>NUCLEOTIDE SEQUENCE</scope>
    <source>
        <strain evidence="6">Rsan-2018</strain>
        <tissue evidence="6">Larvae</tissue>
    </source>
</reference>
<dbReference type="AlphaFoldDB" id="A0A9D4PPK7"/>
<keyword evidence="7" id="KW-1185">Reference proteome</keyword>
<name>A0A9D4PPK7_RHISA</name>
<keyword evidence="4" id="KW-0067">ATP-binding</keyword>
<keyword evidence="1" id="KW-0547">Nucleotide-binding</keyword>
<dbReference type="PANTHER" id="PTHR43788:SF8">
    <property type="entry name" value="DNA-BINDING PROTEIN SMUBP-2"/>
    <property type="match status" value="1"/>
</dbReference>
<keyword evidence="2" id="KW-0378">Hydrolase</keyword>
<dbReference type="InterPro" id="IPR050534">
    <property type="entry name" value="Coronavir_polyprotein_1ab"/>
</dbReference>
<gene>
    <name evidence="6" type="ORF">HPB52_011968</name>
</gene>
<evidence type="ECO:0000259" key="5">
    <source>
        <dbReference type="Pfam" id="PF13087"/>
    </source>
</evidence>
<protein>
    <recommendedName>
        <fullName evidence="5">DNA2/NAM7 helicase-like C-terminal domain-containing protein</fullName>
    </recommendedName>
</protein>
<dbReference type="GO" id="GO:0005524">
    <property type="term" value="F:ATP binding"/>
    <property type="evidence" value="ECO:0007669"/>
    <property type="project" value="UniProtKB-KW"/>
</dbReference>
<accession>A0A9D4PPK7</accession>
<dbReference type="GO" id="GO:0043139">
    <property type="term" value="F:5'-3' DNA helicase activity"/>
    <property type="evidence" value="ECO:0007669"/>
    <property type="project" value="TreeGrafter"/>
</dbReference>
<evidence type="ECO:0000256" key="4">
    <source>
        <dbReference type="ARBA" id="ARBA00022840"/>
    </source>
</evidence>
<dbReference type="GO" id="GO:0005737">
    <property type="term" value="C:cytoplasm"/>
    <property type="evidence" value="ECO:0007669"/>
    <property type="project" value="TreeGrafter"/>
</dbReference>
<dbReference type="GO" id="GO:0005634">
    <property type="term" value="C:nucleus"/>
    <property type="evidence" value="ECO:0007669"/>
    <property type="project" value="TreeGrafter"/>
</dbReference>
<evidence type="ECO:0000256" key="2">
    <source>
        <dbReference type="ARBA" id="ARBA00022801"/>
    </source>
</evidence>
<dbReference type="VEuPathDB" id="VectorBase:RSAN_049938"/>
<proteinExistence type="predicted"/>
<organism evidence="6 7">
    <name type="scientific">Rhipicephalus sanguineus</name>
    <name type="common">Brown dog tick</name>
    <name type="synonym">Ixodes sanguineus</name>
    <dbReference type="NCBI Taxonomy" id="34632"/>
    <lineage>
        <taxon>Eukaryota</taxon>
        <taxon>Metazoa</taxon>
        <taxon>Ecdysozoa</taxon>
        <taxon>Arthropoda</taxon>
        <taxon>Chelicerata</taxon>
        <taxon>Arachnida</taxon>
        <taxon>Acari</taxon>
        <taxon>Parasitiformes</taxon>
        <taxon>Ixodida</taxon>
        <taxon>Ixodoidea</taxon>
        <taxon>Ixodidae</taxon>
        <taxon>Rhipicephalinae</taxon>
        <taxon>Rhipicephalus</taxon>
        <taxon>Rhipicephalus</taxon>
    </lineage>
</organism>
<evidence type="ECO:0000256" key="3">
    <source>
        <dbReference type="ARBA" id="ARBA00022806"/>
    </source>
</evidence>
<dbReference type="InterPro" id="IPR041679">
    <property type="entry name" value="DNA2/NAM7-like_C"/>
</dbReference>
<evidence type="ECO:0000313" key="6">
    <source>
        <dbReference type="EMBL" id="KAH7947442.1"/>
    </source>
</evidence>
<feature type="domain" description="DNA2/NAM7 helicase-like C-terminal" evidence="5">
    <location>
        <begin position="82"/>
        <end position="133"/>
    </location>
</feature>
<dbReference type="Pfam" id="PF13087">
    <property type="entry name" value="AAA_12"/>
    <property type="match status" value="1"/>
</dbReference>
<reference evidence="6" key="1">
    <citation type="journal article" date="2020" name="Cell">
        <title>Large-Scale Comparative Analyses of Tick Genomes Elucidate Their Genetic Diversity and Vector Capacities.</title>
        <authorList>
            <consortium name="Tick Genome and Microbiome Consortium (TIGMIC)"/>
            <person name="Jia N."/>
            <person name="Wang J."/>
            <person name="Shi W."/>
            <person name="Du L."/>
            <person name="Sun Y."/>
            <person name="Zhan W."/>
            <person name="Jiang J.F."/>
            <person name="Wang Q."/>
            <person name="Zhang B."/>
            <person name="Ji P."/>
            <person name="Bell-Sakyi L."/>
            <person name="Cui X.M."/>
            <person name="Yuan T.T."/>
            <person name="Jiang B.G."/>
            <person name="Yang W.F."/>
            <person name="Lam T.T."/>
            <person name="Chang Q.C."/>
            <person name="Ding S.J."/>
            <person name="Wang X.J."/>
            <person name="Zhu J.G."/>
            <person name="Ruan X.D."/>
            <person name="Zhao L."/>
            <person name="Wei J.T."/>
            <person name="Ye R.Z."/>
            <person name="Que T.C."/>
            <person name="Du C.H."/>
            <person name="Zhou Y.H."/>
            <person name="Cheng J.X."/>
            <person name="Dai P.F."/>
            <person name="Guo W.B."/>
            <person name="Han X.H."/>
            <person name="Huang E.J."/>
            <person name="Li L.F."/>
            <person name="Wei W."/>
            <person name="Gao Y.C."/>
            <person name="Liu J.Z."/>
            <person name="Shao H.Z."/>
            <person name="Wang X."/>
            <person name="Wang C.C."/>
            <person name="Yang T.C."/>
            <person name="Huo Q.B."/>
            <person name="Li W."/>
            <person name="Chen H.Y."/>
            <person name="Chen S.E."/>
            <person name="Zhou L.G."/>
            <person name="Ni X.B."/>
            <person name="Tian J.H."/>
            <person name="Sheng Y."/>
            <person name="Liu T."/>
            <person name="Pan Y.S."/>
            <person name="Xia L.Y."/>
            <person name="Li J."/>
            <person name="Zhao F."/>
            <person name="Cao W.C."/>
        </authorList>
    </citation>
    <scope>NUCLEOTIDE SEQUENCE</scope>
    <source>
        <strain evidence="6">Rsan-2018</strain>
    </source>
</reference>
<sequence length="243" mass="26807">MRLSAYAGDLRGPAKLRYEDKVHLCGGIDPFDFSSDEAAAIQVFSIVDASEPLRSSSLRDVFPVLALVYNNFSAAKGGLEVTLTVRTLPLHGEAFVRMLVTQHRMHELIMHWLSNRLYAGWLLAHASVAAHLLRSGTVSFLAEDRRNNVAVTRAPVPPGRRVRQHHHVDYIGNERKCTGVHVCRAYSLWEMAISVVPDRSVGLQFCQASRTCHTQEHLAVTHQPSAQAPCATLGSSCGHPLIL</sequence>
<dbReference type="PANTHER" id="PTHR43788">
    <property type="entry name" value="DNA2/NAM7 HELICASE FAMILY MEMBER"/>
    <property type="match status" value="1"/>
</dbReference>
<evidence type="ECO:0000256" key="1">
    <source>
        <dbReference type="ARBA" id="ARBA00022741"/>
    </source>
</evidence>
<dbReference type="GO" id="GO:0016787">
    <property type="term" value="F:hydrolase activity"/>
    <property type="evidence" value="ECO:0007669"/>
    <property type="project" value="UniProtKB-KW"/>
</dbReference>